<gene>
    <name evidence="4" type="primary">phoD_1</name>
    <name evidence="4" type="ORF">Q31a_20610</name>
</gene>
<feature type="domain" description="PhoD-like phosphatase metallophosphatase" evidence="2">
    <location>
        <begin position="164"/>
        <end position="498"/>
    </location>
</feature>
<dbReference type="PANTHER" id="PTHR43606:SF2">
    <property type="entry name" value="ALKALINE PHOSPHATASE FAMILY PROTEIN (AFU_ORTHOLOGUE AFUA_5G03860)"/>
    <property type="match status" value="1"/>
</dbReference>
<evidence type="ECO:0000256" key="1">
    <source>
        <dbReference type="SAM" id="MobiDB-lite"/>
    </source>
</evidence>
<evidence type="ECO:0000313" key="4">
    <source>
        <dbReference type="EMBL" id="QDV23756.1"/>
    </source>
</evidence>
<dbReference type="InterPro" id="IPR006311">
    <property type="entry name" value="TAT_signal"/>
</dbReference>
<reference evidence="4 5" key="1">
    <citation type="submission" date="2019-02" db="EMBL/GenBank/DDBJ databases">
        <title>Deep-cultivation of Planctomycetes and their phenomic and genomic characterization uncovers novel biology.</title>
        <authorList>
            <person name="Wiegand S."/>
            <person name="Jogler M."/>
            <person name="Boedeker C."/>
            <person name="Pinto D."/>
            <person name="Vollmers J."/>
            <person name="Rivas-Marin E."/>
            <person name="Kohn T."/>
            <person name="Peeters S.H."/>
            <person name="Heuer A."/>
            <person name="Rast P."/>
            <person name="Oberbeckmann S."/>
            <person name="Bunk B."/>
            <person name="Jeske O."/>
            <person name="Meyerdierks A."/>
            <person name="Storesund J.E."/>
            <person name="Kallscheuer N."/>
            <person name="Luecker S."/>
            <person name="Lage O.M."/>
            <person name="Pohl T."/>
            <person name="Merkel B.J."/>
            <person name="Hornburger P."/>
            <person name="Mueller R.-W."/>
            <person name="Bruemmer F."/>
            <person name="Labrenz M."/>
            <person name="Spormann A.M."/>
            <person name="Op den Camp H."/>
            <person name="Overmann J."/>
            <person name="Amann R."/>
            <person name="Jetten M.S.M."/>
            <person name="Mascher T."/>
            <person name="Medema M.H."/>
            <person name="Devos D.P."/>
            <person name="Kaster A.-K."/>
            <person name="Ovreas L."/>
            <person name="Rohde M."/>
            <person name="Galperin M.Y."/>
            <person name="Jogler C."/>
        </authorList>
    </citation>
    <scope>NUCLEOTIDE SEQUENCE [LARGE SCALE GENOMIC DNA]</scope>
    <source>
        <strain evidence="4 5">Q31a</strain>
    </source>
</reference>
<name>A0A518G589_9BACT</name>
<dbReference type="KEGG" id="ahel:Q31a_20610"/>
<dbReference type="CDD" id="cd07389">
    <property type="entry name" value="MPP_PhoD"/>
    <property type="match status" value="1"/>
</dbReference>
<dbReference type="InterPro" id="IPR018946">
    <property type="entry name" value="PhoD-like_MPP"/>
</dbReference>
<dbReference type="RefSeq" id="WP_145076910.1">
    <property type="nucleotide sequence ID" value="NZ_CP036298.1"/>
</dbReference>
<dbReference type="Gene3D" id="3.60.21.70">
    <property type="entry name" value="PhoD-like phosphatase"/>
    <property type="match status" value="1"/>
</dbReference>
<dbReference type="Pfam" id="PF16655">
    <property type="entry name" value="PhoD_N"/>
    <property type="match status" value="1"/>
</dbReference>
<dbReference type="AlphaFoldDB" id="A0A518G589"/>
<evidence type="ECO:0000259" key="2">
    <source>
        <dbReference type="Pfam" id="PF09423"/>
    </source>
</evidence>
<dbReference type="InterPro" id="IPR038607">
    <property type="entry name" value="PhoD-like_sf"/>
</dbReference>
<dbReference type="EC" id="3.1.3.1" evidence="4"/>
<feature type="domain" description="Phospholipase D N-terminal" evidence="3">
    <location>
        <begin position="55"/>
        <end position="151"/>
    </location>
</feature>
<protein>
    <submittedName>
        <fullName evidence="4">Alkaline phosphatase D</fullName>
        <ecNumber evidence="4">3.1.3.1</ecNumber>
    </submittedName>
</protein>
<dbReference type="Pfam" id="PF09423">
    <property type="entry name" value="PhoD"/>
    <property type="match status" value="1"/>
</dbReference>
<feature type="compositionally biased region" description="Basic and acidic residues" evidence="1">
    <location>
        <begin position="324"/>
        <end position="335"/>
    </location>
</feature>
<keyword evidence="5" id="KW-1185">Reference proteome</keyword>
<keyword evidence="4" id="KW-0378">Hydrolase</keyword>
<evidence type="ECO:0000313" key="5">
    <source>
        <dbReference type="Proteomes" id="UP000318017"/>
    </source>
</evidence>
<dbReference type="PANTHER" id="PTHR43606">
    <property type="entry name" value="PHOSPHATASE, PUTATIVE (AFU_ORTHOLOGUE AFUA_6G08710)-RELATED"/>
    <property type="match status" value="1"/>
</dbReference>
<feature type="region of interest" description="Disordered" evidence="1">
    <location>
        <begin position="324"/>
        <end position="343"/>
    </location>
</feature>
<dbReference type="InterPro" id="IPR029052">
    <property type="entry name" value="Metallo-depent_PP-like"/>
</dbReference>
<evidence type="ECO:0000259" key="3">
    <source>
        <dbReference type="Pfam" id="PF16655"/>
    </source>
</evidence>
<dbReference type="InterPro" id="IPR052900">
    <property type="entry name" value="Phospholipid_Metab_Enz"/>
</dbReference>
<dbReference type="OrthoDB" id="9763616at2"/>
<accession>A0A518G589</accession>
<dbReference type="Gene3D" id="2.60.40.380">
    <property type="entry name" value="Purple acid phosphatase-like, N-terminal"/>
    <property type="match status" value="1"/>
</dbReference>
<dbReference type="EMBL" id="CP036298">
    <property type="protein sequence ID" value="QDV23756.1"/>
    <property type="molecule type" value="Genomic_DNA"/>
</dbReference>
<dbReference type="InterPro" id="IPR032093">
    <property type="entry name" value="PhoD_N"/>
</dbReference>
<dbReference type="GO" id="GO:0004035">
    <property type="term" value="F:alkaline phosphatase activity"/>
    <property type="evidence" value="ECO:0007669"/>
    <property type="project" value="UniProtKB-EC"/>
</dbReference>
<dbReference type="PROSITE" id="PS51318">
    <property type="entry name" value="TAT"/>
    <property type="match status" value="1"/>
</dbReference>
<sequence>MREHFHLNQLLRATKSGLSRRDFLSFTTALTAIPCLSRASWARNNPSFASDPFTLGVASGDPDSTGMVLWTRLAPQPLEPFGGMPNEAVNVHWEIAEDEHFRSIVASGTATATPQLGHSVHVEVASLKPDRWYWYRFTAGDAQSPVGRTRTTPAPDTLPPQLKFAFASCQNYEQGYFTAYEQMAQDDLDLVVHLGDYIYEYGGKENRVRKHLGEEIESLTDYRVRHSQYRADKLLQNMHAQCPWLVTWDDHEFDNNCAADISEQQAVHPDVFLMRRANAYQAYYEMMPLRASSMPRGADMTIYRRAPFGRLADFMVLDTRQYRSDQPNQDRHSDLNESAMSPTNSLLGHEQRNWLCSSLIQNTAQWNILAQQVMMGMVDRSGDSPDPVYSMDQWPGCSFERMELLKFLADRRVSNPVVLTGDIHSNWVNDLRVDDRDQTTEVIATEFVGTSISSGGNGRPEPDSHPAIMADNPCVQFHNTERGYVRCTVTPEQWQSDYVVIDDITKPGGKASTRAQFLVETGHPGAHRIG</sequence>
<dbReference type="SUPFAM" id="SSF56300">
    <property type="entry name" value="Metallo-dependent phosphatases"/>
    <property type="match status" value="1"/>
</dbReference>
<proteinExistence type="predicted"/>
<organism evidence="4 5">
    <name type="scientific">Aureliella helgolandensis</name>
    <dbReference type="NCBI Taxonomy" id="2527968"/>
    <lineage>
        <taxon>Bacteria</taxon>
        <taxon>Pseudomonadati</taxon>
        <taxon>Planctomycetota</taxon>
        <taxon>Planctomycetia</taxon>
        <taxon>Pirellulales</taxon>
        <taxon>Pirellulaceae</taxon>
        <taxon>Aureliella</taxon>
    </lineage>
</organism>
<dbReference type="Proteomes" id="UP000318017">
    <property type="component" value="Chromosome"/>
</dbReference>